<proteinExistence type="inferred from homology"/>
<evidence type="ECO:0000256" key="1">
    <source>
        <dbReference type="ARBA" id="ARBA00006484"/>
    </source>
</evidence>
<comment type="similarity">
    <text evidence="1">Belongs to the short-chain dehydrogenases/reductases (SDR) family.</text>
</comment>
<dbReference type="CDD" id="cd05233">
    <property type="entry name" value="SDR_c"/>
    <property type="match status" value="1"/>
</dbReference>
<accession>A0ABS7GXC4</accession>
<dbReference type="Pfam" id="PF13561">
    <property type="entry name" value="adh_short_C2"/>
    <property type="match status" value="1"/>
</dbReference>
<dbReference type="Gene3D" id="3.40.50.720">
    <property type="entry name" value="NAD(P)-binding Rossmann-like Domain"/>
    <property type="match status" value="1"/>
</dbReference>
<keyword evidence="2" id="KW-0560">Oxidoreductase</keyword>
<comment type="caution">
    <text evidence="4">The sequence shown here is derived from an EMBL/GenBank/DDBJ whole genome shotgun (WGS) entry which is preliminary data.</text>
</comment>
<feature type="domain" description="Ketoreductase" evidence="3">
    <location>
        <begin position="8"/>
        <end position="192"/>
    </location>
</feature>
<reference evidence="4 5" key="1">
    <citation type="journal article" date="2021" name="MBio">
        <title>Poor Competitiveness of Bradyrhizobium in Pigeon Pea Root Colonization in Indian Soils.</title>
        <authorList>
            <person name="Chalasani D."/>
            <person name="Basu A."/>
            <person name="Pullabhotla S.V.S.R.N."/>
            <person name="Jorrin B."/>
            <person name="Neal A.L."/>
            <person name="Poole P.S."/>
            <person name="Podile A.R."/>
            <person name="Tkacz A."/>
        </authorList>
    </citation>
    <scope>NUCLEOTIDE SEQUENCE [LARGE SCALE GENOMIC DNA]</scope>
    <source>
        <strain evidence="4 5">HU56</strain>
    </source>
</reference>
<keyword evidence="5" id="KW-1185">Reference proteome</keyword>
<dbReference type="SMART" id="SM00822">
    <property type="entry name" value="PKS_KR"/>
    <property type="match status" value="1"/>
</dbReference>
<dbReference type="PANTHER" id="PTHR43008">
    <property type="entry name" value="BENZIL REDUCTASE"/>
    <property type="match status" value="1"/>
</dbReference>
<gene>
    <name evidence="4" type="ORF">JNB85_19725</name>
</gene>
<dbReference type="InterPro" id="IPR057326">
    <property type="entry name" value="KR_dom"/>
</dbReference>
<evidence type="ECO:0000313" key="5">
    <source>
        <dbReference type="Proteomes" id="UP000717752"/>
    </source>
</evidence>
<evidence type="ECO:0000256" key="2">
    <source>
        <dbReference type="ARBA" id="ARBA00023002"/>
    </source>
</evidence>
<dbReference type="EMBL" id="JAEUAK010000007">
    <property type="protein sequence ID" value="MBW9054635.1"/>
    <property type="molecule type" value="Genomic_DNA"/>
</dbReference>
<dbReference type="SUPFAM" id="SSF51735">
    <property type="entry name" value="NAD(P)-binding Rossmann-fold domains"/>
    <property type="match status" value="1"/>
</dbReference>
<dbReference type="InterPro" id="IPR002347">
    <property type="entry name" value="SDR_fam"/>
</dbReference>
<sequence length="250" mass="25840">MTGNLEGKTAVITGGGTGIGLATAKKLASVGAFVFITGRRKTELDAAVAAIGPNSFAVQADVSKNEDLDRLYETVASQRGKIDILFANAAVAEGAPLGAITEEHFDKHFNINVRGLLFTVQKALPLLVDGGSIVLTSSVSAFTADPGLSVYSATKAAIRSLARCWILDLKDRKIRVNTISPGSTETPGLAGLAGPDGDTKGLFEFLGSRIPLGRLGRPEEIANAVAFLASDAASFINGADLQVDGGAEQI</sequence>
<dbReference type="RefSeq" id="WP_220335989.1">
    <property type="nucleotide sequence ID" value="NZ_JAEUAK010000007.1"/>
</dbReference>
<dbReference type="PRINTS" id="PR00081">
    <property type="entry name" value="GDHRDH"/>
</dbReference>
<name>A0ABS7GXC4_9HYPH</name>
<dbReference type="Proteomes" id="UP000717752">
    <property type="component" value="Unassembled WGS sequence"/>
</dbReference>
<evidence type="ECO:0000259" key="3">
    <source>
        <dbReference type="SMART" id="SM00822"/>
    </source>
</evidence>
<evidence type="ECO:0000313" key="4">
    <source>
        <dbReference type="EMBL" id="MBW9054635.1"/>
    </source>
</evidence>
<organism evidence="4 5">
    <name type="scientific">Rhizobium mesosinicum</name>
    <dbReference type="NCBI Taxonomy" id="335017"/>
    <lineage>
        <taxon>Bacteria</taxon>
        <taxon>Pseudomonadati</taxon>
        <taxon>Pseudomonadota</taxon>
        <taxon>Alphaproteobacteria</taxon>
        <taxon>Hyphomicrobiales</taxon>
        <taxon>Rhizobiaceae</taxon>
        <taxon>Rhizobium/Agrobacterium group</taxon>
        <taxon>Rhizobium</taxon>
    </lineage>
</organism>
<protein>
    <submittedName>
        <fullName evidence="4">SDR family oxidoreductase</fullName>
    </submittedName>
</protein>
<dbReference type="PANTHER" id="PTHR43008:SF4">
    <property type="entry name" value="CHAIN DEHYDROGENASE, PUTATIVE (AFU_ORTHOLOGUE AFUA_4G08710)-RELATED"/>
    <property type="match status" value="1"/>
</dbReference>
<dbReference type="InterPro" id="IPR036291">
    <property type="entry name" value="NAD(P)-bd_dom_sf"/>
</dbReference>
<dbReference type="NCBIfam" id="NF005559">
    <property type="entry name" value="PRK07231.1"/>
    <property type="match status" value="1"/>
</dbReference>